<gene>
    <name evidence="1" type="ORF">C1SCF055_LOCUS44531</name>
</gene>
<proteinExistence type="predicted"/>
<dbReference type="EMBL" id="CAMXCT020006789">
    <property type="protein sequence ID" value="CAL1173459.1"/>
    <property type="molecule type" value="Genomic_DNA"/>
</dbReference>
<evidence type="ECO:0000313" key="3">
    <source>
        <dbReference type="Proteomes" id="UP001152797"/>
    </source>
</evidence>
<dbReference type="OrthoDB" id="436951at2759"/>
<accession>A0A9P1GS69</accession>
<sequence length="531" mass="58747">MALRGIRRTLRSAQRIAPSAVQGLAEALHATASTARPGELGLMEASLCVNELARKKSTIDFAEVPQETWEQIVRSCVQIMPMLPARNLTLLINALAHLSSAAPREPWADLAVQSLLKVPVGGFSAQDLCLTLSAMVRISCTRQDLLSRLLRDDSPPLLGDLEARGTAAFAHAAAQLPTPEVAQLLEQLRPKLQRFAAQGFRPLEVALTLDALSRLDASWAEEAISEMEEHVLRVLSKLKPVEVVMVTSAFSRRNILKSTELARQLTKSIAESFEKCNPAEVCILLHSMARLEMLSVPLEPPSPEHDLVLAMLEHLCPERTQGLKMCSLDHIILLIHALAKLLVRPPKAYWIHLEQRLGTEDFDRGNAVRLSLAAAKLDYKSHCVRQVFARAVCQGPLTELSDEAFASIVLALLHAFYFNEALLERLLIHGAQRAINSQSLALQLRTALIAFLGRRHRRLGTLRALRTLEAQTAECDAWKAQMAARPSPLQLDVHLHTCASLNLPASQLHSEVLLWPFSIDALLWTKWAHLG</sequence>
<dbReference type="EMBL" id="CAMXCT030006789">
    <property type="protein sequence ID" value="CAL4807396.1"/>
    <property type="molecule type" value="Genomic_DNA"/>
</dbReference>
<dbReference type="EMBL" id="CAMXCT010006789">
    <property type="protein sequence ID" value="CAI4020084.1"/>
    <property type="molecule type" value="Genomic_DNA"/>
</dbReference>
<reference evidence="2 3" key="2">
    <citation type="submission" date="2024-05" db="EMBL/GenBank/DDBJ databases">
        <authorList>
            <person name="Chen Y."/>
            <person name="Shah S."/>
            <person name="Dougan E. K."/>
            <person name="Thang M."/>
            <person name="Chan C."/>
        </authorList>
    </citation>
    <scope>NUCLEOTIDE SEQUENCE [LARGE SCALE GENOMIC DNA]</scope>
</reference>
<dbReference type="AlphaFoldDB" id="A0A9P1GS69"/>
<name>A0A9P1GS69_9DINO</name>
<organism evidence="1">
    <name type="scientific">Cladocopium goreaui</name>
    <dbReference type="NCBI Taxonomy" id="2562237"/>
    <lineage>
        <taxon>Eukaryota</taxon>
        <taxon>Sar</taxon>
        <taxon>Alveolata</taxon>
        <taxon>Dinophyceae</taxon>
        <taxon>Suessiales</taxon>
        <taxon>Symbiodiniaceae</taxon>
        <taxon>Cladocopium</taxon>
    </lineage>
</organism>
<reference evidence="1" key="1">
    <citation type="submission" date="2022-10" db="EMBL/GenBank/DDBJ databases">
        <authorList>
            <person name="Chen Y."/>
            <person name="Dougan E. K."/>
            <person name="Chan C."/>
            <person name="Rhodes N."/>
            <person name="Thang M."/>
        </authorList>
    </citation>
    <scope>NUCLEOTIDE SEQUENCE</scope>
</reference>
<protein>
    <submittedName>
        <fullName evidence="1">Uncharacterized protein</fullName>
    </submittedName>
</protein>
<evidence type="ECO:0000313" key="1">
    <source>
        <dbReference type="EMBL" id="CAI4020084.1"/>
    </source>
</evidence>
<keyword evidence="3" id="KW-1185">Reference proteome</keyword>
<comment type="caution">
    <text evidence="1">The sequence shown here is derived from an EMBL/GenBank/DDBJ whole genome shotgun (WGS) entry which is preliminary data.</text>
</comment>
<dbReference type="Proteomes" id="UP001152797">
    <property type="component" value="Unassembled WGS sequence"/>
</dbReference>
<evidence type="ECO:0000313" key="2">
    <source>
        <dbReference type="EMBL" id="CAL4807396.1"/>
    </source>
</evidence>